<accession>A0ABN7ND12</accession>
<comment type="caution">
    <text evidence="1">The sequence shown here is derived from an EMBL/GenBank/DDBJ whole genome shotgun (WGS) entry which is preliminary data.</text>
</comment>
<evidence type="ECO:0000313" key="2">
    <source>
        <dbReference type="Proteomes" id="UP001153148"/>
    </source>
</evidence>
<gene>
    <name evidence="1" type="ORF">TPAB3V08_LOCUS794</name>
</gene>
<evidence type="ECO:0000313" key="1">
    <source>
        <dbReference type="EMBL" id="CAG2053746.1"/>
    </source>
</evidence>
<proteinExistence type="predicted"/>
<organism evidence="1 2">
    <name type="scientific">Timema podura</name>
    <name type="common">Walking stick</name>
    <dbReference type="NCBI Taxonomy" id="61482"/>
    <lineage>
        <taxon>Eukaryota</taxon>
        <taxon>Metazoa</taxon>
        <taxon>Ecdysozoa</taxon>
        <taxon>Arthropoda</taxon>
        <taxon>Hexapoda</taxon>
        <taxon>Insecta</taxon>
        <taxon>Pterygota</taxon>
        <taxon>Neoptera</taxon>
        <taxon>Polyneoptera</taxon>
        <taxon>Phasmatodea</taxon>
        <taxon>Timematodea</taxon>
        <taxon>Timematoidea</taxon>
        <taxon>Timematidae</taxon>
        <taxon>Timema</taxon>
    </lineage>
</organism>
<name>A0ABN7ND12_TIMPD</name>
<sequence length="100" mass="11639">MGTCMGRCLKKDIKRPYCSQKTMYFHGQDHVEFDFLVDDFKADEPAPKKSGGFEMKGEEFPVREVTLELTDDTWSREDVNPRLLDTSASRMQSYAWLVYS</sequence>
<dbReference type="EMBL" id="CAJPIN010000637">
    <property type="protein sequence ID" value="CAG2053746.1"/>
    <property type="molecule type" value="Genomic_DNA"/>
</dbReference>
<reference evidence="1" key="1">
    <citation type="submission" date="2021-03" db="EMBL/GenBank/DDBJ databases">
        <authorList>
            <person name="Tran Van P."/>
        </authorList>
    </citation>
    <scope>NUCLEOTIDE SEQUENCE</scope>
</reference>
<keyword evidence="2" id="KW-1185">Reference proteome</keyword>
<protein>
    <submittedName>
        <fullName evidence="1">Uncharacterized protein</fullName>
    </submittedName>
</protein>
<dbReference type="Proteomes" id="UP001153148">
    <property type="component" value="Unassembled WGS sequence"/>
</dbReference>